<dbReference type="KEGG" id="ehx:EMIHUDRAFT_439751"/>
<protein>
    <recommendedName>
        <fullName evidence="1">ABC1 atypical kinase-like domain-containing protein</fullName>
    </recommendedName>
</protein>
<dbReference type="eggNOG" id="ENOG502T0G4">
    <property type="taxonomic scope" value="Eukaryota"/>
</dbReference>
<dbReference type="HOGENOM" id="CLU_059270_0_0_1"/>
<dbReference type="Pfam" id="PF03109">
    <property type="entry name" value="ABC1"/>
    <property type="match status" value="1"/>
</dbReference>
<accession>A0A0D3KWL5</accession>
<feature type="domain" description="ABC1 atypical kinase-like" evidence="1">
    <location>
        <begin position="121"/>
        <end position="189"/>
    </location>
</feature>
<dbReference type="InterPro" id="IPR004147">
    <property type="entry name" value="ABC1_dom"/>
</dbReference>
<dbReference type="InterPro" id="IPR051130">
    <property type="entry name" value="Mito_struct-func_regulator"/>
</dbReference>
<dbReference type="EnsemblProtists" id="EOD40150">
    <property type="protein sequence ID" value="EOD40150"/>
    <property type="gene ID" value="EMIHUDRAFT_439751"/>
</dbReference>
<dbReference type="GeneID" id="17285421"/>
<organism evidence="2 3">
    <name type="scientific">Emiliania huxleyi (strain CCMP1516)</name>
    <dbReference type="NCBI Taxonomy" id="280463"/>
    <lineage>
        <taxon>Eukaryota</taxon>
        <taxon>Haptista</taxon>
        <taxon>Haptophyta</taxon>
        <taxon>Prymnesiophyceae</taxon>
        <taxon>Isochrysidales</taxon>
        <taxon>Noelaerhabdaceae</taxon>
        <taxon>Emiliania</taxon>
    </lineage>
</organism>
<evidence type="ECO:0000259" key="1">
    <source>
        <dbReference type="Pfam" id="PF03109"/>
    </source>
</evidence>
<dbReference type="PANTHER" id="PTHR43173:SF34">
    <property type="entry name" value="ABC1 ATYPICAL KINASE-LIKE DOMAIN-CONTAINING PROTEIN"/>
    <property type="match status" value="1"/>
</dbReference>
<reference evidence="2" key="2">
    <citation type="submission" date="2024-10" db="UniProtKB">
        <authorList>
            <consortium name="EnsemblProtists"/>
        </authorList>
    </citation>
    <scope>IDENTIFICATION</scope>
</reference>
<evidence type="ECO:0000313" key="3">
    <source>
        <dbReference type="Proteomes" id="UP000013827"/>
    </source>
</evidence>
<evidence type="ECO:0000313" key="2">
    <source>
        <dbReference type="EnsemblProtists" id="EOD40150"/>
    </source>
</evidence>
<proteinExistence type="predicted"/>
<dbReference type="PaxDb" id="2903-EOD40150"/>
<dbReference type="Proteomes" id="UP000013827">
    <property type="component" value="Unassembled WGS sequence"/>
</dbReference>
<name>A0A0D3KWL5_EMIH1</name>
<dbReference type="PANTHER" id="PTHR43173">
    <property type="entry name" value="ABC1 FAMILY PROTEIN"/>
    <property type="match status" value="1"/>
</dbReference>
<sequence length="335" mass="37436">MHAALCTRRLLVMEEIFPCVPLHHALDAQAALVARQRGVTKEEFLAAEKARVEAESREAASRGRLVRQLSHNTYERYIALQRVRAACWRGAARLYNWTIGVLTLGASRYDLAALSAEALIPINAASLVDELLSVTAHQVLIDGCFNADPHPGNILYVDSVHPPKLGLIDYGQVKRLTDQQRYDVAKAYLLVEAALRIDPKTDPQADPAAHARAKAAIARHQFETLGVKTEKLDPEVAYEQACVYFGRMDAAWLYPLNVIQWSDSVEARDPLKDISACEYLVMLNMTTMMIRGLGEMLQQYRNLAAVWAPTARRALSEQPGLLETVEAEIRSWHEP</sequence>
<keyword evidence="3" id="KW-1185">Reference proteome</keyword>
<dbReference type="AlphaFoldDB" id="A0A0D3KWL5"/>
<dbReference type="RefSeq" id="XP_005792579.1">
    <property type="nucleotide sequence ID" value="XM_005792522.1"/>
</dbReference>
<reference evidence="3" key="1">
    <citation type="journal article" date="2013" name="Nature">
        <title>Pan genome of the phytoplankton Emiliania underpins its global distribution.</title>
        <authorList>
            <person name="Read B.A."/>
            <person name="Kegel J."/>
            <person name="Klute M.J."/>
            <person name="Kuo A."/>
            <person name="Lefebvre S.C."/>
            <person name="Maumus F."/>
            <person name="Mayer C."/>
            <person name="Miller J."/>
            <person name="Monier A."/>
            <person name="Salamov A."/>
            <person name="Young J."/>
            <person name="Aguilar M."/>
            <person name="Claverie J.M."/>
            <person name="Frickenhaus S."/>
            <person name="Gonzalez K."/>
            <person name="Herman E.K."/>
            <person name="Lin Y.C."/>
            <person name="Napier J."/>
            <person name="Ogata H."/>
            <person name="Sarno A.F."/>
            <person name="Shmutz J."/>
            <person name="Schroeder D."/>
            <person name="de Vargas C."/>
            <person name="Verret F."/>
            <person name="von Dassow P."/>
            <person name="Valentin K."/>
            <person name="Van de Peer Y."/>
            <person name="Wheeler G."/>
            <person name="Dacks J.B."/>
            <person name="Delwiche C.F."/>
            <person name="Dyhrman S.T."/>
            <person name="Glockner G."/>
            <person name="John U."/>
            <person name="Richards T."/>
            <person name="Worden A.Z."/>
            <person name="Zhang X."/>
            <person name="Grigoriev I.V."/>
            <person name="Allen A.E."/>
            <person name="Bidle K."/>
            <person name="Borodovsky M."/>
            <person name="Bowler C."/>
            <person name="Brownlee C."/>
            <person name="Cock J.M."/>
            <person name="Elias M."/>
            <person name="Gladyshev V.N."/>
            <person name="Groth M."/>
            <person name="Guda C."/>
            <person name="Hadaegh A."/>
            <person name="Iglesias-Rodriguez M.D."/>
            <person name="Jenkins J."/>
            <person name="Jones B.M."/>
            <person name="Lawson T."/>
            <person name="Leese F."/>
            <person name="Lindquist E."/>
            <person name="Lobanov A."/>
            <person name="Lomsadze A."/>
            <person name="Malik S.B."/>
            <person name="Marsh M.E."/>
            <person name="Mackinder L."/>
            <person name="Mock T."/>
            <person name="Mueller-Roeber B."/>
            <person name="Pagarete A."/>
            <person name="Parker M."/>
            <person name="Probert I."/>
            <person name="Quesneville H."/>
            <person name="Raines C."/>
            <person name="Rensing S.A."/>
            <person name="Riano-Pachon D.M."/>
            <person name="Richier S."/>
            <person name="Rokitta S."/>
            <person name="Shiraiwa Y."/>
            <person name="Soanes D.M."/>
            <person name="van der Giezen M."/>
            <person name="Wahlund T.M."/>
            <person name="Williams B."/>
            <person name="Wilson W."/>
            <person name="Wolfe G."/>
            <person name="Wurch L.L."/>
        </authorList>
    </citation>
    <scope>NUCLEOTIDE SEQUENCE</scope>
</reference>